<proteinExistence type="inferred from homology"/>
<dbReference type="SMART" id="SM00382">
    <property type="entry name" value="AAA"/>
    <property type="match status" value="1"/>
</dbReference>
<dbReference type="RefSeq" id="WP_013863159.1">
    <property type="nucleotide sequence ID" value="NC_015635.1"/>
</dbReference>
<comment type="similarity">
    <text evidence="1">Belongs to the AAA ATPase family.</text>
</comment>
<evidence type="ECO:0000313" key="6">
    <source>
        <dbReference type="Proteomes" id="UP000007947"/>
    </source>
</evidence>
<dbReference type="SUPFAM" id="SSF52540">
    <property type="entry name" value="P-loop containing nucleoside triphosphate hydrolases"/>
    <property type="match status" value="1"/>
</dbReference>
<accession>F5XES1</accession>
<keyword evidence="2" id="KW-0547">Nucleotide-binding</keyword>
<dbReference type="GO" id="GO:0005524">
    <property type="term" value="F:ATP binding"/>
    <property type="evidence" value="ECO:0007669"/>
    <property type="project" value="UniProtKB-KW"/>
</dbReference>
<dbReference type="InterPro" id="IPR003593">
    <property type="entry name" value="AAA+_ATPase"/>
</dbReference>
<dbReference type="InterPro" id="IPR050221">
    <property type="entry name" value="26S_Proteasome_ATPase"/>
</dbReference>
<dbReference type="GO" id="GO:0016887">
    <property type="term" value="F:ATP hydrolysis activity"/>
    <property type="evidence" value="ECO:0007669"/>
    <property type="project" value="InterPro"/>
</dbReference>
<organism evidence="5 6">
    <name type="scientific">Microlunatus phosphovorus (strain ATCC 700054 / DSM 10555 / JCM 9379 / NBRC 101784 / NCIMB 13414 / VKM Ac-1990 / NM-1)</name>
    <dbReference type="NCBI Taxonomy" id="1032480"/>
    <lineage>
        <taxon>Bacteria</taxon>
        <taxon>Bacillati</taxon>
        <taxon>Actinomycetota</taxon>
        <taxon>Actinomycetes</taxon>
        <taxon>Propionibacteriales</taxon>
        <taxon>Propionibacteriaceae</taxon>
        <taxon>Microlunatus</taxon>
    </lineage>
</organism>
<keyword evidence="6" id="KW-1185">Reference proteome</keyword>
<dbReference type="PANTHER" id="PTHR23073">
    <property type="entry name" value="26S PROTEASOME REGULATORY SUBUNIT"/>
    <property type="match status" value="1"/>
</dbReference>
<dbReference type="EMBL" id="AP012204">
    <property type="protein sequence ID" value="BAK35287.1"/>
    <property type="molecule type" value="Genomic_DNA"/>
</dbReference>
<dbReference type="HOGENOM" id="CLU_016564_1_1_11"/>
<dbReference type="AlphaFoldDB" id="F5XES1"/>
<dbReference type="eggNOG" id="COG0464">
    <property type="taxonomic scope" value="Bacteria"/>
</dbReference>
<dbReference type="InterPro" id="IPR027417">
    <property type="entry name" value="P-loop_NTPase"/>
</dbReference>
<evidence type="ECO:0000256" key="3">
    <source>
        <dbReference type="ARBA" id="ARBA00022840"/>
    </source>
</evidence>
<reference evidence="5 6" key="1">
    <citation type="submission" date="2011-05" db="EMBL/GenBank/DDBJ databases">
        <title>Whole genome sequence of Microlunatus phosphovorus NM-1.</title>
        <authorList>
            <person name="Hosoyama A."/>
            <person name="Sasaki K."/>
            <person name="Harada T."/>
            <person name="Igarashi R."/>
            <person name="Kawakoshi A."/>
            <person name="Sasagawa M."/>
            <person name="Fukada J."/>
            <person name="Nakamura S."/>
            <person name="Katano Y."/>
            <person name="Hanada S."/>
            <person name="Kamagata Y."/>
            <person name="Nakamura N."/>
            <person name="Yamazaki S."/>
            <person name="Fujita N."/>
        </authorList>
    </citation>
    <scope>NUCLEOTIDE SEQUENCE [LARGE SCALE GENOMIC DNA]</scope>
    <source>
        <strain evidence="6">ATCC 700054 / DSM 10555 / JCM 9379 / NBRC 101784 / NCIMB 13414 / VKM Ac-1990 / NM-1</strain>
    </source>
</reference>
<keyword evidence="3" id="KW-0067">ATP-binding</keyword>
<dbReference type="Pfam" id="PF00004">
    <property type="entry name" value="AAA"/>
    <property type="match status" value="1"/>
</dbReference>
<protein>
    <recommendedName>
        <fullName evidence="4">AAA+ ATPase domain-containing protein</fullName>
    </recommendedName>
</protein>
<dbReference type="CDD" id="cd19481">
    <property type="entry name" value="RecA-like_protease"/>
    <property type="match status" value="1"/>
</dbReference>
<dbReference type="KEGG" id="mph:MLP_22730"/>
<evidence type="ECO:0000256" key="2">
    <source>
        <dbReference type="ARBA" id="ARBA00022741"/>
    </source>
</evidence>
<dbReference type="OrthoDB" id="9802352at2"/>
<dbReference type="Proteomes" id="UP000007947">
    <property type="component" value="Chromosome"/>
</dbReference>
<evidence type="ECO:0000256" key="1">
    <source>
        <dbReference type="ARBA" id="ARBA00006914"/>
    </source>
</evidence>
<evidence type="ECO:0000259" key="4">
    <source>
        <dbReference type="SMART" id="SM00382"/>
    </source>
</evidence>
<evidence type="ECO:0000313" key="5">
    <source>
        <dbReference type="EMBL" id="BAK35287.1"/>
    </source>
</evidence>
<dbReference type="Gene3D" id="3.40.50.300">
    <property type="entry name" value="P-loop containing nucleotide triphosphate hydrolases"/>
    <property type="match status" value="1"/>
</dbReference>
<dbReference type="STRING" id="1032480.MLP_22730"/>
<feature type="domain" description="AAA+ ATPase" evidence="4">
    <location>
        <begin position="411"/>
        <end position="543"/>
    </location>
</feature>
<dbReference type="InterPro" id="IPR003959">
    <property type="entry name" value="ATPase_AAA_core"/>
</dbReference>
<name>F5XES1_MICPN</name>
<gene>
    <name evidence="5" type="ordered locus">MLP_22730</name>
</gene>
<sequence>MAPIDQVVGRVVQRIRERLQDTAATLPDLTWLPEPAPSAPNEGGPLARLAPIEADVLVAAGLIELDIRYGSLFAVLQDPLPARRPCIGLLTWLLGDSDGDVTATCHDLVRRGLLAVDNSADPRAEWTLRVPVPVWDAARTGSIEPRTLPPQLTLRTEFPALAEVAVGPGQEALLVRLPGLLADPALSALVVRGPRSSGRTTLLGAAAATLGLQVLVHDGDAGAPSWQVFEALTRLTPVLPVVRVDPGPGETLELPPLRGLDRPLGVVAGRSGGLTGTGLDHALTVTLGPAGPDRRRQLWIAGGLRAGSADADEIVERFLLTPGNIRRATPVARLQALAAGREQVVASDVRAATRTLRRQELETLATLLEPLPAGTGPVLSPPAQEEFDTLMRRCRHRERLTEAAAQPGVTRGVRALFSGGSGTGKTLAARHLAALLDLDLYRIDLAAVVNKYIGETERNLDRVLARAEELDVVLLLDEGDALMAKRTDVANANDRYANLETNFLLQRLETFDGIVIITSNAASRIDRAFLRRIDVTVEFLPPDAGQRWQILLAHLPLDHEVESRILDEVARRCDLTGGQIRNAALHATLLAVDGSHPLGSAELLAGIRREYRRSGGAFPLAGLNGAGHRVPAVSRGDSPAS</sequence>